<evidence type="ECO:0000256" key="10">
    <source>
        <dbReference type="ARBA" id="ARBA00023242"/>
    </source>
</evidence>
<proteinExistence type="inferred from homology"/>
<dbReference type="InterPro" id="IPR012901">
    <property type="entry name" value="CARME"/>
</dbReference>
<evidence type="ECO:0000256" key="3">
    <source>
        <dbReference type="ARBA" id="ARBA00010086"/>
    </source>
</evidence>
<keyword evidence="8" id="KW-0808">Transferase</keyword>
<dbReference type="Ensembl" id="ENSNMLT00000047715.1">
    <property type="protein sequence ID" value="ENSNMLP00000042972.1"/>
    <property type="gene ID" value="ENSNMLG00000026144.1"/>
</dbReference>
<dbReference type="GO" id="GO:0032259">
    <property type="term" value="P:methylation"/>
    <property type="evidence" value="ECO:0007669"/>
    <property type="project" value="UniProtKB-KW"/>
</dbReference>
<evidence type="ECO:0000256" key="7">
    <source>
        <dbReference type="ARBA" id="ARBA00022603"/>
    </source>
</evidence>
<evidence type="ECO:0000256" key="5">
    <source>
        <dbReference type="ARBA" id="ARBA00015448"/>
    </source>
</evidence>
<reference evidence="12" key="2">
    <citation type="submission" date="2025-09" db="UniProtKB">
        <authorList>
            <consortium name="Ensembl"/>
        </authorList>
    </citation>
    <scope>IDENTIFICATION</scope>
</reference>
<keyword evidence="7" id="KW-0489">Methyltransferase</keyword>
<dbReference type="GO" id="GO:0035498">
    <property type="term" value="P:carnosine metabolic process"/>
    <property type="evidence" value="ECO:0007669"/>
    <property type="project" value="TreeGrafter"/>
</dbReference>
<dbReference type="PANTHER" id="PTHR12303:SF6">
    <property type="entry name" value="CARNOSINE N-METHYLTRANSFERASE"/>
    <property type="match status" value="1"/>
</dbReference>
<dbReference type="Gene3D" id="3.40.50.150">
    <property type="entry name" value="Vaccinia Virus protein VP39"/>
    <property type="match status" value="1"/>
</dbReference>
<dbReference type="Proteomes" id="UP000694523">
    <property type="component" value="Unplaced"/>
</dbReference>
<comment type="function">
    <text evidence="11">N-methyltransferase that catalyzes the formation of anserine (beta-alanyl-N(Pi)-methyl-L-histidine) from carnosine. Anserine, a methylated derivative of carnosine (beta-alanyl-L-histidine), is an abundant constituent of vertebrate skeletal muscles. Also methylates other L-histidine-containing di- and tripeptides such as Gly-Gly-His, Gly-His and homocarnosine (GABA-His).</text>
</comment>
<accession>A0A8C6WZH4</accession>
<evidence type="ECO:0000256" key="4">
    <source>
        <dbReference type="ARBA" id="ARBA00012003"/>
    </source>
</evidence>
<dbReference type="Pfam" id="PF07942">
    <property type="entry name" value="CARME"/>
    <property type="match status" value="1"/>
</dbReference>
<evidence type="ECO:0000256" key="11">
    <source>
        <dbReference type="ARBA" id="ARBA00054322"/>
    </source>
</evidence>
<protein>
    <recommendedName>
        <fullName evidence="5">Carnosine N-methyltransferase</fullName>
        <ecNumber evidence="4">2.1.1.22</ecNumber>
    </recommendedName>
</protein>
<comment type="similarity">
    <text evidence="3">Belongs to the carnosine N-methyltransferase family.</text>
</comment>
<organism evidence="12 13">
    <name type="scientific">Neogobius melanostomus</name>
    <name type="common">round goby</name>
    <dbReference type="NCBI Taxonomy" id="47308"/>
    <lineage>
        <taxon>Eukaryota</taxon>
        <taxon>Metazoa</taxon>
        <taxon>Chordata</taxon>
        <taxon>Craniata</taxon>
        <taxon>Vertebrata</taxon>
        <taxon>Euteleostomi</taxon>
        <taxon>Actinopterygii</taxon>
        <taxon>Neopterygii</taxon>
        <taxon>Teleostei</taxon>
        <taxon>Neoteleostei</taxon>
        <taxon>Acanthomorphata</taxon>
        <taxon>Gobiaria</taxon>
        <taxon>Gobiiformes</taxon>
        <taxon>Gobioidei</taxon>
        <taxon>Gobiidae</taxon>
        <taxon>Benthophilinae</taxon>
        <taxon>Neogobiini</taxon>
        <taxon>Neogobius</taxon>
    </lineage>
</organism>
<dbReference type="InterPro" id="IPR029063">
    <property type="entry name" value="SAM-dependent_MTases_sf"/>
</dbReference>
<evidence type="ECO:0000256" key="9">
    <source>
        <dbReference type="ARBA" id="ARBA00022691"/>
    </source>
</evidence>
<dbReference type="SMART" id="SM01296">
    <property type="entry name" value="N2227"/>
    <property type="match status" value="1"/>
</dbReference>
<reference evidence="12" key="1">
    <citation type="submission" date="2025-08" db="UniProtKB">
        <authorList>
            <consortium name="Ensembl"/>
        </authorList>
    </citation>
    <scope>IDENTIFICATION</scope>
</reference>
<evidence type="ECO:0000313" key="13">
    <source>
        <dbReference type="Proteomes" id="UP000694523"/>
    </source>
</evidence>
<keyword evidence="6" id="KW-0963">Cytoplasm</keyword>
<keyword evidence="9" id="KW-0949">S-adenosyl-L-methionine</keyword>
<dbReference type="GO" id="GO:0005634">
    <property type="term" value="C:nucleus"/>
    <property type="evidence" value="ECO:0007669"/>
    <property type="project" value="UniProtKB-SubCell"/>
</dbReference>
<evidence type="ECO:0000256" key="2">
    <source>
        <dbReference type="ARBA" id="ARBA00004514"/>
    </source>
</evidence>
<evidence type="ECO:0000256" key="1">
    <source>
        <dbReference type="ARBA" id="ARBA00004123"/>
    </source>
</evidence>
<dbReference type="GO" id="GO:0030735">
    <property type="term" value="F:carnosine N-methyltransferase activity"/>
    <property type="evidence" value="ECO:0007669"/>
    <property type="project" value="UniProtKB-EC"/>
</dbReference>
<dbReference type="PANTHER" id="PTHR12303">
    <property type="entry name" value="CARNOSINE N-METHYLTRANSFERASE"/>
    <property type="match status" value="1"/>
</dbReference>
<evidence type="ECO:0000313" key="12">
    <source>
        <dbReference type="Ensembl" id="ENSNMLP00000042972.1"/>
    </source>
</evidence>
<keyword evidence="13" id="KW-1185">Reference proteome</keyword>
<name>A0A8C6WZH4_9GOBI</name>
<evidence type="ECO:0000256" key="6">
    <source>
        <dbReference type="ARBA" id="ARBA00022490"/>
    </source>
</evidence>
<dbReference type="FunFam" id="3.40.50.150:FF:000094">
    <property type="entry name" value="Carnosine N-methyltransferase 1"/>
    <property type="match status" value="1"/>
</dbReference>
<comment type="subcellular location">
    <subcellularLocation>
        <location evidence="2">Cytoplasm</location>
        <location evidence="2">Cytosol</location>
    </subcellularLocation>
    <subcellularLocation>
        <location evidence="1">Nucleus</location>
    </subcellularLocation>
</comment>
<keyword evidence="10" id="KW-0539">Nucleus</keyword>
<dbReference type="EC" id="2.1.1.22" evidence="4"/>
<evidence type="ECO:0000256" key="8">
    <source>
        <dbReference type="ARBA" id="ARBA00022679"/>
    </source>
</evidence>
<dbReference type="AlphaFoldDB" id="A0A8C6WZH4"/>
<sequence length="407" mass="47355">MAEKTEKCSPENGRYYQKERLKHSPDEEARLEREHFWRIIDAYRYYRIHVQEMVKRAERQFLSLPKSHQSLLPSVLTNLARVSECASCNDEVLQAIVDNSIHMFENIEYGERDDPRRRPSTTFDLDKLKSTIKQFVRDWSEAGRAERDTCYRPIIQEIQRLFPSDKYDVSTVSVLVPGAGLGRLAWEIAHLGYICQGNEWSFYMLFSSNFVLNRCEKVNCLTLYPWIHQFSNNKKSSDQTRAIQFPDVNPQSLPPTADFSMVAGDFVEVYTETDSWDCVATCFFIDTAHNVIEYIETIWKILKPGGVWINLGPLLYHFENMANELSVELSYEDVKAAIVKFGFQIEVEKESVQTTYTENERSMLRYVYDCVFFVARKPGDKLCNGFKEQGFPPAAKTARREDINYST</sequence>
<dbReference type="GO" id="GO:0005829">
    <property type="term" value="C:cytosol"/>
    <property type="evidence" value="ECO:0007669"/>
    <property type="project" value="UniProtKB-SubCell"/>
</dbReference>
<dbReference type="SUPFAM" id="SSF53335">
    <property type="entry name" value="S-adenosyl-L-methionine-dependent methyltransferases"/>
    <property type="match status" value="1"/>
</dbReference>